<reference evidence="3" key="1">
    <citation type="journal article" date="2020" name="Microb. Genom.">
        <title>Genetic diversity of clinical and environmental Mucorales isolates obtained from an investigation of mucormycosis cases among solid organ transplant recipients.</title>
        <authorList>
            <person name="Nguyen M.H."/>
            <person name="Kaul D."/>
            <person name="Muto C."/>
            <person name="Cheng S.J."/>
            <person name="Richter R.A."/>
            <person name="Bruno V.M."/>
            <person name="Liu G."/>
            <person name="Beyhan S."/>
            <person name="Sundermann A.J."/>
            <person name="Mounaud S."/>
            <person name="Pasculle A.W."/>
            <person name="Nierman W.C."/>
            <person name="Driscoll E."/>
            <person name="Cumbie R."/>
            <person name="Clancy C.J."/>
            <person name="Dupont C.L."/>
        </authorList>
    </citation>
    <scope>NUCLEOTIDE SEQUENCE</scope>
    <source>
        <strain evidence="3">GL16</strain>
    </source>
</reference>
<feature type="coiled-coil region" evidence="1">
    <location>
        <begin position="189"/>
        <end position="237"/>
    </location>
</feature>
<sequence>MNRQKARQRMNHQHTMTSPSANLSIPSIEESLQSWLTINKTPSTISYLPDTCPCCHQSQCENLDSIICTIRKLEEEARLAAEIGQILLFKHEQHVVESNEIQKRYNEQLIQAQEKAENLERLLYQSDTLIDELEQERNKFAWEYQKTQKVLDKALTDIELCHQRSNQLVSELDSRTKEVEKLKVRQLMIHEADIREENLRLELEEVKQELMASKRAEHAMESKYKKLKLKLETIEKDDAMTNENDLIDQENDYETQAKKRHTAATKTAIVQNESNNDDPLIEMIKDFISSNQSNKDEDDMWTRLEKENNNVDDTWSKESSSDTVYDETPYYQLYHHVCILLEHLQQTDTRVLYQKLHPRALDLSDLINMSNFMIENILKTEVCDLSHAISVENNSEEFSLLIHIIQDMLKEMAHLRMNINDLVQVEYVTKLPKEELQWISTIFQQKIMQRRHSMPIQKNKLIRNNRASSCYKRRLAVAYPNQTLRKKRSLIII</sequence>
<dbReference type="AlphaFoldDB" id="A0A9P6Y3L0"/>
<organism evidence="3 4">
    <name type="scientific">Rhizopus oryzae</name>
    <name type="common">Mucormycosis agent</name>
    <name type="synonym">Rhizopus arrhizus var. delemar</name>
    <dbReference type="NCBI Taxonomy" id="64495"/>
    <lineage>
        <taxon>Eukaryota</taxon>
        <taxon>Fungi</taxon>
        <taxon>Fungi incertae sedis</taxon>
        <taxon>Mucoromycota</taxon>
        <taxon>Mucoromycotina</taxon>
        <taxon>Mucoromycetes</taxon>
        <taxon>Mucorales</taxon>
        <taxon>Mucorineae</taxon>
        <taxon>Rhizopodaceae</taxon>
        <taxon>Rhizopus</taxon>
    </lineage>
</organism>
<dbReference type="EMBL" id="JAANIT010001831">
    <property type="protein sequence ID" value="KAG1538565.1"/>
    <property type="molecule type" value="Genomic_DNA"/>
</dbReference>
<evidence type="ECO:0000256" key="2">
    <source>
        <dbReference type="SAM" id="MobiDB-lite"/>
    </source>
</evidence>
<comment type="caution">
    <text evidence="3">The sequence shown here is derived from an EMBL/GenBank/DDBJ whole genome shotgun (WGS) entry which is preliminary data.</text>
</comment>
<feature type="coiled-coil region" evidence="1">
    <location>
        <begin position="102"/>
        <end position="150"/>
    </location>
</feature>
<evidence type="ECO:0000256" key="1">
    <source>
        <dbReference type="SAM" id="Coils"/>
    </source>
</evidence>
<feature type="compositionally biased region" description="Basic residues" evidence="2">
    <location>
        <begin position="1"/>
        <end position="12"/>
    </location>
</feature>
<dbReference type="OrthoDB" id="4088568at2759"/>
<accession>A0A9P6Y3L0</accession>
<proteinExistence type="predicted"/>
<dbReference type="Proteomes" id="UP000717996">
    <property type="component" value="Unassembled WGS sequence"/>
</dbReference>
<gene>
    <name evidence="3" type="ORF">G6F51_009693</name>
</gene>
<protein>
    <submittedName>
        <fullName evidence="3">Uncharacterized protein</fullName>
    </submittedName>
</protein>
<evidence type="ECO:0000313" key="4">
    <source>
        <dbReference type="Proteomes" id="UP000717996"/>
    </source>
</evidence>
<keyword evidence="1" id="KW-0175">Coiled coil</keyword>
<feature type="region of interest" description="Disordered" evidence="2">
    <location>
        <begin position="1"/>
        <end position="22"/>
    </location>
</feature>
<evidence type="ECO:0000313" key="3">
    <source>
        <dbReference type="EMBL" id="KAG1538565.1"/>
    </source>
</evidence>
<name>A0A9P6Y3L0_RHIOR</name>
<feature type="compositionally biased region" description="Polar residues" evidence="2">
    <location>
        <begin position="13"/>
        <end position="22"/>
    </location>
</feature>